<dbReference type="InterPro" id="IPR023614">
    <property type="entry name" value="Porin_dom_sf"/>
</dbReference>
<dbReference type="PANTHER" id="PTHR34501:SF9">
    <property type="entry name" value="MAJOR OUTER MEMBRANE PROTEIN P.IA"/>
    <property type="match status" value="1"/>
</dbReference>
<protein>
    <submittedName>
        <fullName evidence="13">Porin</fullName>
    </submittedName>
</protein>
<evidence type="ECO:0000313" key="13">
    <source>
        <dbReference type="EMBL" id="WXK39390.1"/>
    </source>
</evidence>
<keyword evidence="14" id="KW-1185">Reference proteome</keyword>
<dbReference type="InterPro" id="IPR050298">
    <property type="entry name" value="Gram-neg_bact_OMP"/>
</dbReference>
<evidence type="ECO:0000259" key="12">
    <source>
        <dbReference type="Pfam" id="PF13609"/>
    </source>
</evidence>
<keyword evidence="10" id="KW-0998">Cell outer membrane</keyword>
<reference evidence="13 14" key="1">
    <citation type="submission" date="2020-09" db="EMBL/GenBank/DDBJ databases">
        <title>Genome sequences of Mycetohabitans spp.</title>
        <authorList>
            <person name="Carter M.E."/>
            <person name="Carpenter S.C.D."/>
            <person name="Bogdanove A.J."/>
        </authorList>
    </citation>
    <scope>NUCLEOTIDE SEQUENCE [LARGE SCALE GENOMIC DNA]</scope>
    <source>
        <strain evidence="13 14">B12</strain>
    </source>
</reference>
<feature type="chain" id="PRO_5047432226" evidence="11">
    <location>
        <begin position="22"/>
        <end position="403"/>
    </location>
</feature>
<dbReference type="CDD" id="cd00342">
    <property type="entry name" value="gram_neg_porins"/>
    <property type="match status" value="1"/>
</dbReference>
<evidence type="ECO:0000256" key="4">
    <source>
        <dbReference type="ARBA" id="ARBA00022452"/>
    </source>
</evidence>
<dbReference type="InterPro" id="IPR033900">
    <property type="entry name" value="Gram_neg_porin_domain"/>
</dbReference>
<evidence type="ECO:0000256" key="9">
    <source>
        <dbReference type="ARBA" id="ARBA00023136"/>
    </source>
</evidence>
<dbReference type="Gene3D" id="2.40.160.10">
    <property type="entry name" value="Porin"/>
    <property type="match status" value="1"/>
</dbReference>
<dbReference type="InterPro" id="IPR001702">
    <property type="entry name" value="Porin_Gram-ve"/>
</dbReference>
<sequence length="403" mass="42623">MKKRAMTIVAFSGLAANAAWAQSNVTLYGAVDNGIGYQTSQTTPGSVNGGRSAIKMAHGVWLGNRIGFKGDEDLGGGLKALFTLEAGFNGANGEALFEKNAQFGRQAFVGMAHPEFGTVTAGRQYTAYYTLLAPYSPTTWLTAYGSHPGDISSLNLAYRTNSSIVYMSPNLNGLKFGGSYAFAGVPGSAYRGSTWSAGVQYINGPLGIAAGFQRINNAAVGGGEWDVQSATTSNGKPPVSAINYGYQTAQAQQRVGVTGGWQFAPEFDISLSYTNTQYVPGMLSRFRNQAVFNAAGVVLHWKPSPVWDLAAGYNHARASKANGIEHAARYNQFNLSQYYSLSKRTGIYMVQAYQRASGNTFTVAPDGTTGVVKATASIGDVMNSAPSSSQSQFAAAAGIVHRF</sequence>
<keyword evidence="7" id="KW-0406">Ion transport</keyword>
<keyword evidence="9" id="KW-0472">Membrane</keyword>
<dbReference type="Proteomes" id="UP001493153">
    <property type="component" value="Chromosome"/>
</dbReference>
<evidence type="ECO:0000256" key="6">
    <source>
        <dbReference type="ARBA" id="ARBA00022729"/>
    </source>
</evidence>
<gene>
    <name evidence="13" type="ORF">IHE29_08955</name>
</gene>
<keyword evidence="3" id="KW-0813">Transport</keyword>
<evidence type="ECO:0000313" key="14">
    <source>
        <dbReference type="Proteomes" id="UP001493153"/>
    </source>
</evidence>
<dbReference type="PRINTS" id="PR00182">
    <property type="entry name" value="ECOLNEIPORIN"/>
</dbReference>
<evidence type="ECO:0000256" key="11">
    <source>
        <dbReference type="SAM" id="SignalP"/>
    </source>
</evidence>
<evidence type="ECO:0000256" key="10">
    <source>
        <dbReference type="ARBA" id="ARBA00023237"/>
    </source>
</evidence>
<name>A0ABZ2PZQ8_9BURK</name>
<keyword evidence="5" id="KW-0812">Transmembrane</keyword>
<keyword evidence="6 11" id="KW-0732">Signal</keyword>
<evidence type="ECO:0000256" key="7">
    <source>
        <dbReference type="ARBA" id="ARBA00023065"/>
    </source>
</evidence>
<dbReference type="SUPFAM" id="SSF56935">
    <property type="entry name" value="Porins"/>
    <property type="match status" value="1"/>
</dbReference>
<keyword evidence="8" id="KW-0626">Porin</keyword>
<evidence type="ECO:0000256" key="3">
    <source>
        <dbReference type="ARBA" id="ARBA00022448"/>
    </source>
</evidence>
<accession>A0ABZ2PZQ8</accession>
<evidence type="ECO:0000256" key="1">
    <source>
        <dbReference type="ARBA" id="ARBA00004571"/>
    </source>
</evidence>
<dbReference type="Pfam" id="PF13609">
    <property type="entry name" value="Porin_4"/>
    <property type="match status" value="1"/>
</dbReference>
<evidence type="ECO:0000256" key="8">
    <source>
        <dbReference type="ARBA" id="ARBA00023114"/>
    </source>
</evidence>
<feature type="signal peptide" evidence="11">
    <location>
        <begin position="1"/>
        <end position="21"/>
    </location>
</feature>
<dbReference type="RefSeq" id="WP_013435235.1">
    <property type="nucleotide sequence ID" value="NZ_CP062176.1"/>
</dbReference>
<keyword evidence="4" id="KW-1134">Transmembrane beta strand</keyword>
<comment type="subunit">
    <text evidence="2">Homotrimer.</text>
</comment>
<dbReference type="EMBL" id="CP062176">
    <property type="protein sequence ID" value="WXK39390.1"/>
    <property type="molecule type" value="Genomic_DNA"/>
</dbReference>
<comment type="subcellular location">
    <subcellularLocation>
        <location evidence="1">Cell outer membrane</location>
        <topology evidence="1">Multi-pass membrane protein</topology>
    </subcellularLocation>
</comment>
<organism evidence="13 14">
    <name type="scientific">Mycetohabitans rhizoxinica</name>
    <dbReference type="NCBI Taxonomy" id="412963"/>
    <lineage>
        <taxon>Bacteria</taxon>
        <taxon>Pseudomonadati</taxon>
        <taxon>Pseudomonadota</taxon>
        <taxon>Betaproteobacteria</taxon>
        <taxon>Burkholderiales</taxon>
        <taxon>Burkholderiaceae</taxon>
        <taxon>Mycetohabitans</taxon>
    </lineage>
</organism>
<feature type="domain" description="Porin" evidence="12">
    <location>
        <begin position="9"/>
        <end position="358"/>
    </location>
</feature>
<evidence type="ECO:0000256" key="5">
    <source>
        <dbReference type="ARBA" id="ARBA00022692"/>
    </source>
</evidence>
<dbReference type="PRINTS" id="PR00184">
    <property type="entry name" value="NEISSPPORIN"/>
</dbReference>
<dbReference type="PANTHER" id="PTHR34501">
    <property type="entry name" value="PROTEIN YDDL-RELATED"/>
    <property type="match status" value="1"/>
</dbReference>
<evidence type="ECO:0000256" key="2">
    <source>
        <dbReference type="ARBA" id="ARBA00011233"/>
    </source>
</evidence>
<proteinExistence type="predicted"/>
<dbReference type="InterPro" id="IPR002299">
    <property type="entry name" value="Porin_Neis"/>
</dbReference>